<keyword evidence="3" id="KW-0456">Lyase</keyword>
<dbReference type="InterPro" id="IPR027521">
    <property type="entry name" value="Usb1"/>
</dbReference>
<dbReference type="EMBL" id="ML220116">
    <property type="protein sequence ID" value="TGZ82233.1"/>
    <property type="molecule type" value="Genomic_DNA"/>
</dbReference>
<evidence type="ECO:0000256" key="6">
    <source>
        <dbReference type="SAM" id="MobiDB-lite"/>
    </source>
</evidence>
<keyword evidence="2 5" id="KW-0378">Hydrolase</keyword>
<dbReference type="AlphaFoldDB" id="A0A4S2N000"/>
<dbReference type="GO" id="GO:0034477">
    <property type="term" value="P:U6 snRNA 3'-end processing"/>
    <property type="evidence" value="ECO:0007669"/>
    <property type="project" value="UniProtKB-UniRule"/>
</dbReference>
<name>A0A4S2N000_9PEZI</name>
<feature type="active site" description="Proton donor/acceptor" evidence="5">
    <location>
        <position position="140"/>
    </location>
</feature>
<reference evidence="7 8" key="1">
    <citation type="submission" date="2019-04" db="EMBL/GenBank/DDBJ databases">
        <title>Comparative genomics and transcriptomics to analyze fruiting body development in filamentous ascomycetes.</title>
        <authorList>
            <consortium name="DOE Joint Genome Institute"/>
            <person name="Lutkenhaus R."/>
            <person name="Traeger S."/>
            <person name="Breuer J."/>
            <person name="Kuo A."/>
            <person name="Lipzen A."/>
            <person name="Pangilinan J."/>
            <person name="Dilworth D."/>
            <person name="Sandor L."/>
            <person name="Poggeler S."/>
            <person name="Barry K."/>
            <person name="Grigoriev I.V."/>
            <person name="Nowrousian M."/>
        </authorList>
    </citation>
    <scope>NUCLEOTIDE SEQUENCE [LARGE SCALE GENOMIC DNA]</scope>
    <source>
        <strain evidence="7 8">CBS 389.68</strain>
    </source>
</reference>
<feature type="region of interest" description="Disordered" evidence="6">
    <location>
        <begin position="1"/>
        <end position="48"/>
    </location>
</feature>
<keyword evidence="1 5" id="KW-0540">Nuclease</keyword>
<proteinExistence type="inferred from homology"/>
<evidence type="ECO:0000256" key="3">
    <source>
        <dbReference type="ARBA" id="ARBA00023239"/>
    </source>
</evidence>
<evidence type="ECO:0000256" key="5">
    <source>
        <dbReference type="HAMAP-Rule" id="MF_03040"/>
    </source>
</evidence>
<dbReference type="STRING" id="341454.A0A4S2N000"/>
<protein>
    <recommendedName>
        <fullName evidence="5">U6 snRNA phosphodiesterase</fullName>
        <ecNumber evidence="5">3.1.4.-</ecNumber>
    </recommendedName>
</protein>
<dbReference type="OrthoDB" id="49151at2759"/>
<feature type="active site" description="Proton donor/acceptor" evidence="5">
    <location>
        <position position="236"/>
    </location>
</feature>
<dbReference type="Proteomes" id="UP000298138">
    <property type="component" value="Unassembled WGS sequence"/>
</dbReference>
<dbReference type="Gene3D" id="3.90.1140.10">
    <property type="entry name" value="Cyclic phosphodiesterase"/>
    <property type="match status" value="1"/>
</dbReference>
<dbReference type="HAMAP" id="MF_03040">
    <property type="entry name" value="USB1"/>
    <property type="match status" value="1"/>
</dbReference>
<evidence type="ECO:0000256" key="2">
    <source>
        <dbReference type="ARBA" id="ARBA00022801"/>
    </source>
</evidence>
<organism evidence="7 8">
    <name type="scientific">Ascodesmis nigricans</name>
    <dbReference type="NCBI Taxonomy" id="341454"/>
    <lineage>
        <taxon>Eukaryota</taxon>
        <taxon>Fungi</taxon>
        <taxon>Dikarya</taxon>
        <taxon>Ascomycota</taxon>
        <taxon>Pezizomycotina</taxon>
        <taxon>Pezizomycetes</taxon>
        <taxon>Pezizales</taxon>
        <taxon>Ascodesmidaceae</taxon>
        <taxon>Ascodesmis</taxon>
    </lineage>
</organism>
<dbReference type="InParanoid" id="A0A4S2N000"/>
<gene>
    <name evidence="5" type="primary">USB1</name>
    <name evidence="7" type="ORF">EX30DRAFT_318270</name>
</gene>
<comment type="similarity">
    <text evidence="5">Belongs to the 2H phosphoesterase superfamily. USB1 family.</text>
</comment>
<evidence type="ECO:0000256" key="1">
    <source>
        <dbReference type="ARBA" id="ARBA00022722"/>
    </source>
</evidence>
<dbReference type="PANTHER" id="PTHR13522">
    <property type="entry name" value="U6 SNRNA PHOSPHODIESTERASE 1"/>
    <property type="match status" value="1"/>
</dbReference>
<keyword evidence="8" id="KW-1185">Reference proteome</keyword>
<dbReference type="GO" id="GO:1990838">
    <property type="term" value="F:poly(U)-specific exoribonuclease activity, producing 3' uridine cyclic phosphate ends"/>
    <property type="evidence" value="ECO:0007669"/>
    <property type="project" value="UniProtKB-UniRule"/>
</dbReference>
<dbReference type="EC" id="3.1.4.-" evidence="5"/>
<dbReference type="PANTHER" id="PTHR13522:SF3">
    <property type="entry name" value="U6 SNRNA PHOSPHODIESTERASE 1"/>
    <property type="match status" value="1"/>
</dbReference>
<dbReference type="GO" id="GO:0016829">
    <property type="term" value="F:lyase activity"/>
    <property type="evidence" value="ECO:0007669"/>
    <property type="project" value="UniProtKB-KW"/>
</dbReference>
<dbReference type="GO" id="GO:0005634">
    <property type="term" value="C:nucleus"/>
    <property type="evidence" value="ECO:0007669"/>
    <property type="project" value="UniProtKB-SubCell"/>
</dbReference>
<comment type="function">
    <text evidence="5">Phosphodiesterase responsible for the U6 snRNA 3' end processing. Acts as an exoribonuclease (RNase) responsible for trimming the poly(U) tract of the last nucleotides in the pre-U6 snRNA molecule, leading to the formation of mature U6 snRNA.</text>
</comment>
<evidence type="ECO:0000256" key="4">
    <source>
        <dbReference type="ARBA" id="ARBA00023242"/>
    </source>
</evidence>
<evidence type="ECO:0000313" key="8">
    <source>
        <dbReference type="Proteomes" id="UP000298138"/>
    </source>
</evidence>
<comment type="subcellular location">
    <subcellularLocation>
        <location evidence="5">Nucleus</location>
    </subcellularLocation>
</comment>
<dbReference type="Pfam" id="PF09749">
    <property type="entry name" value="HVSL"/>
    <property type="match status" value="1"/>
</dbReference>
<sequence>MSQPRLALVDYSDSSSDDEAAPPPPKLRKTSADSAHAPAPESLPSTLPPLPSRFLDLYAVNPRVGKDDDPTLHGGRKRSIPHVQGNWPTHVYIEWYLSRTEFDRLDALYNAAADAAKVADTEFKLETHLKSDLGSEQPLHVSLSRPCVLRTEQREGFLETLTDRIYKARLKPFTVEFTGFSWVRNQDSTRWFFVLDCTTGPKNELPRLLDLSNRTVQSFNQPPLLGTHGDGSSGFHASLGWSLTKPSPEVEKKVAEAVKMKGNGVTLEDEVTKLMVSVDAIKVKIGNVLHVVEVGAHVGDEACETRKRRMS</sequence>
<accession>A0A4S2N000</accession>
<evidence type="ECO:0000313" key="7">
    <source>
        <dbReference type="EMBL" id="TGZ82233.1"/>
    </source>
</evidence>
<keyword evidence="4 5" id="KW-0539">Nucleus</keyword>